<dbReference type="Gene3D" id="3.40.50.1820">
    <property type="entry name" value="alpha/beta hydrolase"/>
    <property type="match status" value="1"/>
</dbReference>
<evidence type="ECO:0000256" key="1">
    <source>
        <dbReference type="SAM" id="MobiDB-lite"/>
    </source>
</evidence>
<protein>
    <submittedName>
        <fullName evidence="2">Uncharacterized protein</fullName>
    </submittedName>
</protein>
<feature type="region of interest" description="Disordered" evidence="1">
    <location>
        <begin position="1"/>
        <end position="37"/>
    </location>
</feature>
<dbReference type="Proteomes" id="UP000598174">
    <property type="component" value="Unassembled WGS sequence"/>
</dbReference>
<sequence length="122" mass="12715">MDVEWPDSSVLPSVVDRGPVSTGYRPAPAHVSRGDGALGRSEPLPLALSLPGISGPLPGRATRIMYKSTDFTGQPVAVTGAYIEPAASWAGREGPRPLAVRGRYGYSQVVGRVASAAELRSS</sequence>
<comment type="caution">
    <text evidence="2">The sequence shown here is derived from an EMBL/GenBank/DDBJ whole genome shotgun (WGS) entry which is preliminary data.</text>
</comment>
<evidence type="ECO:0000313" key="3">
    <source>
        <dbReference type="Proteomes" id="UP000598174"/>
    </source>
</evidence>
<dbReference type="AlphaFoldDB" id="A0A919J1I2"/>
<keyword evidence="3" id="KW-1185">Reference proteome</keyword>
<proteinExistence type="predicted"/>
<dbReference type="EMBL" id="BOMM01000035">
    <property type="protein sequence ID" value="GIE11984.1"/>
    <property type="molecule type" value="Genomic_DNA"/>
</dbReference>
<gene>
    <name evidence="2" type="ORF">Afe05nite_38240</name>
</gene>
<dbReference type="InterPro" id="IPR029058">
    <property type="entry name" value="AB_hydrolase_fold"/>
</dbReference>
<name>A0A919J1I2_9ACTN</name>
<evidence type="ECO:0000313" key="2">
    <source>
        <dbReference type="EMBL" id="GIE11984.1"/>
    </source>
</evidence>
<organism evidence="2 3">
    <name type="scientific">Paractinoplanes ferrugineus</name>
    <dbReference type="NCBI Taxonomy" id="113564"/>
    <lineage>
        <taxon>Bacteria</taxon>
        <taxon>Bacillati</taxon>
        <taxon>Actinomycetota</taxon>
        <taxon>Actinomycetes</taxon>
        <taxon>Micromonosporales</taxon>
        <taxon>Micromonosporaceae</taxon>
        <taxon>Paractinoplanes</taxon>
    </lineage>
</organism>
<accession>A0A919J1I2</accession>
<reference evidence="2" key="1">
    <citation type="submission" date="2021-01" db="EMBL/GenBank/DDBJ databases">
        <title>Whole genome shotgun sequence of Actinoplanes ferrugineus NBRC 15555.</title>
        <authorList>
            <person name="Komaki H."/>
            <person name="Tamura T."/>
        </authorList>
    </citation>
    <scope>NUCLEOTIDE SEQUENCE</scope>
    <source>
        <strain evidence="2">NBRC 15555</strain>
    </source>
</reference>